<reference evidence="1 2" key="1">
    <citation type="submission" date="2014-07" db="EMBL/GenBank/DDBJ databases">
        <authorList>
            <person name="Zhang J.E."/>
            <person name="Yang H."/>
            <person name="Guo J."/>
            <person name="Deng Z."/>
            <person name="Luo H."/>
            <person name="Luo M."/>
            <person name="Zhao B."/>
        </authorList>
    </citation>
    <scope>NUCLEOTIDE SEQUENCE [LARGE SCALE GENOMIC DNA]</scope>
    <source>
        <strain evidence="1 2">1CP</strain>
        <plasmid evidence="2">Plasmid pr1cp2</plasmid>
    </source>
</reference>
<dbReference type="Proteomes" id="UP000186108">
    <property type="component" value="Plasmid pR1CP2"/>
</dbReference>
<accession>A0A1B1KJ75</accession>
<name>A0A1B1KJ75_RHOOP</name>
<proteinExistence type="predicted"/>
<sequence length="73" mass="8397">MIIFDVENAEDRNTFRMKHYAIANIHEQIPPCLNHRKCRSTVVKSICPGRLPSEPGHCPQYLESNACANRMGW</sequence>
<dbReference type="AlphaFoldDB" id="A0A1B1KJ75"/>
<geneLocation type="plasmid" evidence="2">
    <name>pr1cp2</name>
</geneLocation>
<organism evidence="1 2">
    <name type="scientific">Rhodococcus opacus</name>
    <name type="common">Nocardia opaca</name>
    <dbReference type="NCBI Taxonomy" id="37919"/>
    <lineage>
        <taxon>Bacteria</taxon>
        <taxon>Bacillati</taxon>
        <taxon>Actinomycetota</taxon>
        <taxon>Actinomycetes</taxon>
        <taxon>Mycobacteriales</taxon>
        <taxon>Nocardiaceae</taxon>
        <taxon>Rhodococcus</taxon>
    </lineage>
</organism>
<dbReference type="EMBL" id="CP009113">
    <property type="protein sequence ID" value="ANS32614.1"/>
    <property type="molecule type" value="Genomic_DNA"/>
</dbReference>
<evidence type="ECO:0000313" key="2">
    <source>
        <dbReference type="Proteomes" id="UP000186108"/>
    </source>
</evidence>
<protein>
    <submittedName>
        <fullName evidence="1">Uncharacterized protein</fullName>
    </submittedName>
</protein>
<gene>
    <name evidence="1" type="ORF">R1CP_40170</name>
</gene>
<evidence type="ECO:0000313" key="1">
    <source>
        <dbReference type="EMBL" id="ANS32614.1"/>
    </source>
</evidence>
<keyword evidence="1" id="KW-0614">Plasmid</keyword>